<organism evidence="3 4">
    <name type="scientific">Edaphobacillus lindanitolerans</name>
    <dbReference type="NCBI Taxonomy" id="550447"/>
    <lineage>
        <taxon>Bacteria</taxon>
        <taxon>Bacillati</taxon>
        <taxon>Bacillota</taxon>
        <taxon>Bacilli</taxon>
        <taxon>Bacillales</taxon>
        <taxon>Bacillaceae</taxon>
        <taxon>Edaphobacillus</taxon>
    </lineage>
</organism>
<evidence type="ECO:0000313" key="4">
    <source>
        <dbReference type="Proteomes" id="UP000187550"/>
    </source>
</evidence>
<evidence type="ECO:0000259" key="2">
    <source>
        <dbReference type="PROSITE" id="PS51756"/>
    </source>
</evidence>
<sequence length="524" mass="58230">MKVLDVAPFEEGLRRNKDTLDRLESEMALIMESVNELVRLDEALKGHGGEAIRKFYQECHQPFLEYFLLFKEKFHSTLARLESAIDALEPAPDGYIDEGFIESEVVNGLNQISRISGDLTNEANSIMDSVADLVSLPRLDDSQVQEGIQDARRDKNRTVADLNEFDATQTNRLTPMSDQLQAMEQWITQIETLYRAGLTDIDFPAEQWTASTARSPLQLDLAHHSSATDSVSGMETMENPENVLYNGSNGSNLGFTPLKGRSAESLMTATGAATGSSTEKPETGNGFLNALKGTADFLLLDDLETITDKDSSFLQKGIAILGLTPMGKGVKAGNLGFKLIRKSPVAKWFKADTANNAALKGKRHYTATEVAQIQQRNAIKSVESGKTKLKNNQQKGNYGEMKMDVHYESQGYQRISLDRVTKLDQKIAKGIDGVYENSTPPPKFIIAEAKYNTSRLGKATIKDPKREIKQMSDDWVFDTERLNKAVGIEKADEIAYESLFNPNNVQKNLLRIKPDGKVHQKIID</sequence>
<comment type="similarity">
    <text evidence="1">In the N-terminal section; belongs to the LXG family.</text>
</comment>
<feature type="domain" description="LXG" evidence="2">
    <location>
        <begin position="1"/>
        <end position="229"/>
    </location>
</feature>
<proteinExistence type="inferred from homology"/>
<keyword evidence="4" id="KW-1185">Reference proteome</keyword>
<protein>
    <submittedName>
        <fullName evidence="3">LXG domain of WXG superfamily protein</fullName>
    </submittedName>
</protein>
<dbReference type="EMBL" id="FTPL01000002">
    <property type="protein sequence ID" value="SIT80456.1"/>
    <property type="molecule type" value="Genomic_DNA"/>
</dbReference>
<dbReference type="Pfam" id="PF04740">
    <property type="entry name" value="LXG"/>
    <property type="match status" value="1"/>
</dbReference>
<gene>
    <name evidence="3" type="ORF">SAMN05428946_1318</name>
</gene>
<dbReference type="AlphaFoldDB" id="A0A1U7PLD5"/>
<evidence type="ECO:0000256" key="1">
    <source>
        <dbReference type="ARBA" id="ARBA00034117"/>
    </source>
</evidence>
<accession>A0A1U7PLD5</accession>
<dbReference type="OrthoDB" id="2740462at2"/>
<dbReference type="PROSITE" id="PS51756">
    <property type="entry name" value="LXG"/>
    <property type="match status" value="1"/>
</dbReference>
<dbReference type="InterPro" id="IPR006829">
    <property type="entry name" value="LXG_dom"/>
</dbReference>
<dbReference type="Proteomes" id="UP000187550">
    <property type="component" value="Unassembled WGS sequence"/>
</dbReference>
<dbReference type="CDD" id="cd20740">
    <property type="entry name" value="PoNe_LXG_HINT-like"/>
    <property type="match status" value="1"/>
</dbReference>
<dbReference type="STRING" id="550447.SAMN05428946_1318"/>
<reference evidence="4" key="1">
    <citation type="submission" date="2017-01" db="EMBL/GenBank/DDBJ databases">
        <authorList>
            <person name="Varghese N."/>
            <person name="Submissions S."/>
        </authorList>
    </citation>
    <scope>NUCLEOTIDE SEQUENCE [LARGE SCALE GENOMIC DNA]</scope>
    <source>
        <strain evidence="4">MNA4</strain>
    </source>
</reference>
<evidence type="ECO:0000313" key="3">
    <source>
        <dbReference type="EMBL" id="SIT80456.1"/>
    </source>
</evidence>
<name>A0A1U7PLD5_9BACI</name>